<reference evidence="1 2" key="3">
    <citation type="journal article" date="2010" name="BMC Genomics">
        <title>Transcriptome sequencing and comparative analysis of cucumber flowers with different sex types.</title>
        <authorList>
            <person name="Guo S."/>
            <person name="Zheng Y."/>
            <person name="Joung J.G."/>
            <person name="Liu S."/>
            <person name="Zhang Z."/>
            <person name="Crasta O.R."/>
            <person name="Sobral B.W."/>
            <person name="Xu Y."/>
            <person name="Huang S."/>
            <person name="Fei Z."/>
        </authorList>
    </citation>
    <scope>NUCLEOTIDE SEQUENCE [LARGE SCALE GENOMIC DNA]</scope>
    <source>
        <strain evidence="2">cv. 9930</strain>
    </source>
</reference>
<name>A0A0A0KHL7_CUCSA</name>
<evidence type="ECO:0000313" key="1">
    <source>
        <dbReference type="EMBL" id="KGN47882.1"/>
    </source>
</evidence>
<accession>A0A0A0KHL7</accession>
<protein>
    <submittedName>
        <fullName evidence="1">Uncharacterized protein</fullName>
    </submittedName>
</protein>
<keyword evidence="2" id="KW-1185">Reference proteome</keyword>
<dbReference type="AlphaFoldDB" id="A0A0A0KHL7"/>
<reference evidence="1 2" key="4">
    <citation type="journal article" date="2011" name="BMC Genomics">
        <title>RNA-Seq improves annotation of protein-coding genes in the cucumber genome.</title>
        <authorList>
            <person name="Li Z."/>
            <person name="Zhang Z."/>
            <person name="Yan P."/>
            <person name="Huang S."/>
            <person name="Fei Z."/>
            <person name="Lin K."/>
        </authorList>
    </citation>
    <scope>NUCLEOTIDE SEQUENCE [LARGE SCALE GENOMIC DNA]</scope>
    <source>
        <strain evidence="2">cv. 9930</strain>
    </source>
</reference>
<sequence>MVVVAFLSFIGDVVIITDSLLLRDDISQLKTRLARLIDSKFVPVAAACSISACWCLASTKRLGHC</sequence>
<dbReference type="Gramene" id="KGN47882">
    <property type="protein sequence ID" value="KGN47882"/>
    <property type="gene ID" value="Csa_6G409390"/>
</dbReference>
<gene>
    <name evidence="1" type="ORF">Csa_6G409390</name>
</gene>
<reference evidence="1 2" key="1">
    <citation type="journal article" date="2009" name="Nat. Genet.">
        <title>The genome of the cucumber, Cucumis sativus L.</title>
        <authorList>
            <person name="Huang S."/>
            <person name="Li R."/>
            <person name="Zhang Z."/>
            <person name="Li L."/>
            <person name="Gu X."/>
            <person name="Fan W."/>
            <person name="Lucas W.J."/>
            <person name="Wang X."/>
            <person name="Xie B."/>
            <person name="Ni P."/>
            <person name="Ren Y."/>
            <person name="Zhu H."/>
            <person name="Li J."/>
            <person name="Lin K."/>
            <person name="Jin W."/>
            <person name="Fei Z."/>
            <person name="Li G."/>
            <person name="Staub J."/>
            <person name="Kilian A."/>
            <person name="van der Vossen E.A."/>
            <person name="Wu Y."/>
            <person name="Guo J."/>
            <person name="He J."/>
            <person name="Jia Z."/>
            <person name="Ren Y."/>
            <person name="Tian G."/>
            <person name="Lu Y."/>
            <person name="Ruan J."/>
            <person name="Qian W."/>
            <person name="Wang M."/>
            <person name="Huang Q."/>
            <person name="Li B."/>
            <person name="Xuan Z."/>
            <person name="Cao J."/>
            <person name="Asan"/>
            <person name="Wu Z."/>
            <person name="Zhang J."/>
            <person name="Cai Q."/>
            <person name="Bai Y."/>
            <person name="Zhao B."/>
            <person name="Han Y."/>
            <person name="Li Y."/>
            <person name="Li X."/>
            <person name="Wang S."/>
            <person name="Shi Q."/>
            <person name="Liu S."/>
            <person name="Cho W.K."/>
            <person name="Kim J.Y."/>
            <person name="Xu Y."/>
            <person name="Heller-Uszynska K."/>
            <person name="Miao H."/>
            <person name="Cheng Z."/>
            <person name="Zhang S."/>
            <person name="Wu J."/>
            <person name="Yang Y."/>
            <person name="Kang H."/>
            <person name="Li M."/>
            <person name="Liang H."/>
            <person name="Ren X."/>
            <person name="Shi Z."/>
            <person name="Wen M."/>
            <person name="Jian M."/>
            <person name="Yang H."/>
            <person name="Zhang G."/>
            <person name="Yang Z."/>
            <person name="Chen R."/>
            <person name="Liu S."/>
            <person name="Li J."/>
            <person name="Ma L."/>
            <person name="Liu H."/>
            <person name="Zhou Y."/>
            <person name="Zhao J."/>
            <person name="Fang X."/>
            <person name="Li G."/>
            <person name="Fang L."/>
            <person name="Li Y."/>
            <person name="Liu D."/>
            <person name="Zheng H."/>
            <person name="Zhang Y."/>
            <person name="Qin N."/>
            <person name="Li Z."/>
            <person name="Yang G."/>
            <person name="Yang S."/>
            <person name="Bolund L."/>
            <person name="Kristiansen K."/>
            <person name="Zheng H."/>
            <person name="Li S."/>
            <person name="Zhang X."/>
            <person name="Yang H."/>
            <person name="Wang J."/>
            <person name="Sun R."/>
            <person name="Zhang B."/>
            <person name="Jiang S."/>
            <person name="Wang J."/>
            <person name="Du Y."/>
            <person name="Li S."/>
        </authorList>
    </citation>
    <scope>NUCLEOTIDE SEQUENCE [LARGE SCALE GENOMIC DNA]</scope>
    <source>
        <strain evidence="2">cv. 9930</strain>
    </source>
</reference>
<dbReference type="EMBL" id="CM002927">
    <property type="protein sequence ID" value="KGN47882.1"/>
    <property type="molecule type" value="Genomic_DNA"/>
</dbReference>
<proteinExistence type="predicted"/>
<dbReference type="Proteomes" id="UP000029981">
    <property type="component" value="Chromosome 6"/>
</dbReference>
<evidence type="ECO:0000313" key="2">
    <source>
        <dbReference type="Proteomes" id="UP000029981"/>
    </source>
</evidence>
<organism evidence="1 2">
    <name type="scientific">Cucumis sativus</name>
    <name type="common">Cucumber</name>
    <dbReference type="NCBI Taxonomy" id="3659"/>
    <lineage>
        <taxon>Eukaryota</taxon>
        <taxon>Viridiplantae</taxon>
        <taxon>Streptophyta</taxon>
        <taxon>Embryophyta</taxon>
        <taxon>Tracheophyta</taxon>
        <taxon>Spermatophyta</taxon>
        <taxon>Magnoliopsida</taxon>
        <taxon>eudicotyledons</taxon>
        <taxon>Gunneridae</taxon>
        <taxon>Pentapetalae</taxon>
        <taxon>rosids</taxon>
        <taxon>fabids</taxon>
        <taxon>Cucurbitales</taxon>
        <taxon>Cucurbitaceae</taxon>
        <taxon>Benincaseae</taxon>
        <taxon>Cucumis</taxon>
    </lineage>
</organism>
<reference evidence="1 2" key="2">
    <citation type="journal article" date="2009" name="PLoS ONE">
        <title>An integrated genetic and cytogenetic map of the cucumber genome.</title>
        <authorList>
            <person name="Ren Y."/>
            <person name="Zhang Z."/>
            <person name="Liu J."/>
            <person name="Staub J.E."/>
            <person name="Han Y."/>
            <person name="Cheng Z."/>
            <person name="Li X."/>
            <person name="Lu J."/>
            <person name="Miao H."/>
            <person name="Kang H."/>
            <person name="Xie B."/>
            <person name="Gu X."/>
            <person name="Wang X."/>
            <person name="Du Y."/>
            <person name="Jin W."/>
            <person name="Huang S."/>
        </authorList>
    </citation>
    <scope>NUCLEOTIDE SEQUENCE [LARGE SCALE GENOMIC DNA]</scope>
    <source>
        <strain evidence="2">cv. 9930</strain>
    </source>
</reference>